<organism evidence="1 2">
    <name type="scientific">Panagrolaimus sp. PS1159</name>
    <dbReference type="NCBI Taxonomy" id="55785"/>
    <lineage>
        <taxon>Eukaryota</taxon>
        <taxon>Metazoa</taxon>
        <taxon>Ecdysozoa</taxon>
        <taxon>Nematoda</taxon>
        <taxon>Chromadorea</taxon>
        <taxon>Rhabditida</taxon>
        <taxon>Tylenchina</taxon>
        <taxon>Panagrolaimomorpha</taxon>
        <taxon>Panagrolaimoidea</taxon>
        <taxon>Panagrolaimidae</taxon>
        <taxon>Panagrolaimus</taxon>
    </lineage>
</organism>
<sequence length="339" mass="38412">MASATKLIIILVVIFQVVFCRIENYPEIKTYQLKNGKPLRIMTFNTWLFGGAVNDGLYKLSKHIKLMQPDIVALQEVQTQAGFAELLEKLGPEWSGVTSPSTSNANVGIVTIHQIDNSTTTVTASNTAIGVNIHLKDSHEIISFWCLHLAYLSYGPYAANNKQVTKLKQILQGEYPEAHNGRQDNIMALLKTPEFIKAVQNSDKNALIVCGDFNSPSHLDWTEDTKSLHGDWVVQWPATYLLQTKTDLIDSFRELYPDPRKFPGITWSTVHRFSGEEWDYTIPEPLDRIDFIMFKSPKLKVSASFTYFGNELPNQIPNHKDNDYPSDHFSVITDFSINL</sequence>
<protein>
    <submittedName>
        <fullName evidence="2">Endonuclease/exonuclease/phosphatase domain-containing protein</fullName>
    </submittedName>
</protein>
<reference evidence="2" key="1">
    <citation type="submission" date="2022-11" db="UniProtKB">
        <authorList>
            <consortium name="WormBaseParasite"/>
        </authorList>
    </citation>
    <scope>IDENTIFICATION</scope>
</reference>
<evidence type="ECO:0000313" key="2">
    <source>
        <dbReference type="WBParaSite" id="PS1159_v2.g8155.t1"/>
    </source>
</evidence>
<accession>A0AC35GRY7</accession>
<dbReference type="WBParaSite" id="PS1159_v2.g8155.t1">
    <property type="protein sequence ID" value="PS1159_v2.g8155.t1"/>
    <property type="gene ID" value="PS1159_v2.g8155"/>
</dbReference>
<name>A0AC35GRY7_9BILA</name>
<proteinExistence type="predicted"/>
<evidence type="ECO:0000313" key="1">
    <source>
        <dbReference type="Proteomes" id="UP000887580"/>
    </source>
</evidence>
<dbReference type="Proteomes" id="UP000887580">
    <property type="component" value="Unplaced"/>
</dbReference>